<proteinExistence type="inferred from homology"/>
<name>A0A9X3WGA1_9BACI</name>
<accession>A0A9X3WGA1</accession>
<comment type="caution">
    <text evidence="2">The sequence shown here is derived from an EMBL/GenBank/DDBJ whole genome shotgun (WGS) entry which is preliminary data.</text>
</comment>
<evidence type="ECO:0000256" key="1">
    <source>
        <dbReference type="HAMAP-Rule" id="MF_01548"/>
    </source>
</evidence>
<dbReference type="Proteomes" id="UP001145072">
    <property type="component" value="Unassembled WGS sequence"/>
</dbReference>
<dbReference type="PIRSF" id="PIRSF012562">
    <property type="entry name" value="UCP012562"/>
    <property type="match status" value="1"/>
</dbReference>
<keyword evidence="3" id="KW-1185">Reference proteome</keyword>
<dbReference type="Pfam" id="PF07285">
    <property type="entry name" value="DUF1444"/>
    <property type="match status" value="1"/>
</dbReference>
<organism evidence="2 3">
    <name type="scientific">Aquibacillus koreensis</name>
    <dbReference type="NCBI Taxonomy" id="279446"/>
    <lineage>
        <taxon>Bacteria</taxon>
        <taxon>Bacillati</taxon>
        <taxon>Bacillota</taxon>
        <taxon>Bacilli</taxon>
        <taxon>Bacillales</taxon>
        <taxon>Bacillaceae</taxon>
        <taxon>Aquibacillus</taxon>
    </lineage>
</organism>
<evidence type="ECO:0000313" key="3">
    <source>
        <dbReference type="Proteomes" id="UP001145072"/>
    </source>
</evidence>
<gene>
    <name evidence="2" type="ORF">NC661_02795</name>
</gene>
<dbReference type="NCBIfam" id="NF010189">
    <property type="entry name" value="PRK13668.1"/>
    <property type="match status" value="1"/>
</dbReference>
<evidence type="ECO:0000313" key="2">
    <source>
        <dbReference type="EMBL" id="MDC3419307.1"/>
    </source>
</evidence>
<sequence>MKMTSIKMKKILEERFQNPDWRTSFNRDKDIFRVEWKDTKQGISITVPNVVAKYEQRGEAAVADLEYHVKEALKIMNVEHVLTGKEKNIFPVIRATSFPKKTKSGMKLIYSDHTAETRIYYALDLGSTYKLIDEEMLEKEGWTMDRIREISIFNVRSLETNPKIDTVADNDFYFVGAQDGYDASRILNESLLEEMKANSKGELAVAVPHQDVLIFADIQNDTGYDILAQMTMKFFAEGRVPITSLPFIYEDKKLEPIFILAKNRPTEPKNTKGDE</sequence>
<reference evidence="2" key="1">
    <citation type="submission" date="2022-06" db="EMBL/GenBank/DDBJ databases">
        <title>Aquibacillus sp. a new bacterium isolated from soil saline samples.</title>
        <authorList>
            <person name="Galisteo C."/>
            <person name="De La Haba R."/>
            <person name="Sanchez-Porro C."/>
            <person name="Ventosa A."/>
        </authorList>
    </citation>
    <scope>NUCLEOTIDE SEQUENCE</scope>
    <source>
        <strain evidence="2">JCM 12387</strain>
    </source>
</reference>
<dbReference type="InterPro" id="IPR010838">
    <property type="entry name" value="DUF1444"/>
</dbReference>
<comment type="similarity">
    <text evidence="1">Belongs to the UPF0354 family.</text>
</comment>
<dbReference type="RefSeq" id="WP_259867280.1">
    <property type="nucleotide sequence ID" value="NZ_JAMQJZ010000001.1"/>
</dbReference>
<dbReference type="EMBL" id="JAMQJZ010000001">
    <property type="protein sequence ID" value="MDC3419307.1"/>
    <property type="molecule type" value="Genomic_DNA"/>
</dbReference>
<dbReference type="AlphaFoldDB" id="A0A9X3WGA1"/>
<protein>
    <recommendedName>
        <fullName evidence="1">UPF0354 protein NC661_02795</fullName>
    </recommendedName>
</protein>
<dbReference type="HAMAP" id="MF_01548">
    <property type="entry name" value="UPF0354"/>
    <property type="match status" value="1"/>
</dbReference>